<gene>
    <name evidence="1" type="ORF">AWB68_02328</name>
</gene>
<dbReference type="EMBL" id="FCON02000019">
    <property type="protein sequence ID" value="SAL47737.1"/>
    <property type="molecule type" value="Genomic_DNA"/>
</dbReference>
<name>A0A158HUC3_9BURK</name>
<accession>A0A158HUC3</accession>
<sequence>MSLRLQSVSIDRQAQPQRVLVALSSSKGESISVQVPIESAHDIDKLTLHEIEKLALGEAKKLFS</sequence>
<dbReference type="AlphaFoldDB" id="A0A158HUC3"/>
<proteinExistence type="predicted"/>
<evidence type="ECO:0000313" key="2">
    <source>
        <dbReference type="Proteomes" id="UP000054770"/>
    </source>
</evidence>
<protein>
    <submittedName>
        <fullName evidence="1">Uncharacterized protein</fullName>
    </submittedName>
</protein>
<organism evidence="1 2">
    <name type="scientific">Caballeronia choica</name>
    <dbReference type="NCBI Taxonomy" id="326476"/>
    <lineage>
        <taxon>Bacteria</taxon>
        <taxon>Pseudomonadati</taxon>
        <taxon>Pseudomonadota</taxon>
        <taxon>Betaproteobacteria</taxon>
        <taxon>Burkholderiales</taxon>
        <taxon>Burkholderiaceae</taxon>
        <taxon>Caballeronia</taxon>
    </lineage>
</organism>
<dbReference type="Proteomes" id="UP000054770">
    <property type="component" value="Unassembled WGS sequence"/>
</dbReference>
<keyword evidence="2" id="KW-1185">Reference proteome</keyword>
<reference evidence="1" key="1">
    <citation type="submission" date="2016-01" db="EMBL/GenBank/DDBJ databases">
        <authorList>
            <person name="Peeters C."/>
        </authorList>
    </citation>
    <scope>NUCLEOTIDE SEQUENCE [LARGE SCALE GENOMIC DNA]</scope>
    <source>
        <strain evidence="1">LMG 22940</strain>
    </source>
</reference>
<evidence type="ECO:0000313" key="1">
    <source>
        <dbReference type="EMBL" id="SAL47737.1"/>
    </source>
</evidence>
<comment type="caution">
    <text evidence="1">The sequence shown here is derived from an EMBL/GenBank/DDBJ whole genome shotgun (WGS) entry which is preliminary data.</text>
</comment>